<gene>
    <name evidence="9" type="ORF">N7G274_002679</name>
</gene>
<dbReference type="Gene3D" id="3.90.550.10">
    <property type="entry name" value="Spore Coat Polysaccharide Biosynthesis Protein SpsA, Chain A"/>
    <property type="match status" value="1"/>
</dbReference>
<evidence type="ECO:0000256" key="4">
    <source>
        <dbReference type="ARBA" id="ARBA00022692"/>
    </source>
</evidence>
<name>A0ABR4AHB4_9LECA</name>
<comment type="caution">
    <text evidence="9">The sequence shown here is derived from an EMBL/GenBank/DDBJ whole genome shotgun (WGS) entry which is preliminary data.</text>
</comment>
<accession>A0ABR4AHB4</accession>
<feature type="transmembrane region" description="Helical" evidence="7">
    <location>
        <begin position="105"/>
        <end position="127"/>
    </location>
</feature>
<evidence type="ECO:0000256" key="5">
    <source>
        <dbReference type="ARBA" id="ARBA00022989"/>
    </source>
</evidence>
<keyword evidence="6 7" id="KW-0472">Membrane</keyword>
<keyword evidence="4 7" id="KW-0812">Transmembrane</keyword>
<keyword evidence="2" id="KW-0328">Glycosyltransferase</keyword>
<dbReference type="InterPro" id="IPR029044">
    <property type="entry name" value="Nucleotide-diphossugar_trans"/>
</dbReference>
<feature type="transmembrane region" description="Helical" evidence="7">
    <location>
        <begin position="583"/>
        <end position="607"/>
    </location>
</feature>
<dbReference type="InterPro" id="IPR050321">
    <property type="entry name" value="Glycosyltr_2/OpgH_subfam"/>
</dbReference>
<evidence type="ECO:0000256" key="7">
    <source>
        <dbReference type="SAM" id="Phobius"/>
    </source>
</evidence>
<dbReference type="Pfam" id="PF13632">
    <property type="entry name" value="Glyco_trans_2_3"/>
    <property type="match status" value="1"/>
</dbReference>
<evidence type="ECO:0000256" key="6">
    <source>
        <dbReference type="ARBA" id="ARBA00023136"/>
    </source>
</evidence>
<feature type="transmembrane region" description="Helical" evidence="7">
    <location>
        <begin position="147"/>
        <end position="171"/>
    </location>
</feature>
<proteinExistence type="predicted"/>
<evidence type="ECO:0000256" key="3">
    <source>
        <dbReference type="ARBA" id="ARBA00022679"/>
    </source>
</evidence>
<keyword evidence="3" id="KW-0808">Transferase</keyword>
<dbReference type="InterPro" id="IPR001173">
    <property type="entry name" value="Glyco_trans_2-like"/>
</dbReference>
<evidence type="ECO:0000313" key="10">
    <source>
        <dbReference type="Proteomes" id="UP001590950"/>
    </source>
</evidence>
<sequence>MDPISESSTARVSGDTLHYDVIEKDIFPGDVYGSDQSVSAAGSLRTVQPPELLVESVRTLSHDRDSSKQSSKSTLALDTEFPPTYQIESLARRDDIDLLKPWKRFLYLFSSFLTVAAFSTYALYYGLRMTFTLAAQRANRTIYPAAWVFLIVEMATVTPGMLHSLWSIFVLKPRGREKLRLKGDAVPTVDVFVTACGEDEDVILNTARAACSIDYPTDRFRVFVLDDGRSASLFRSITALNGQYPNLVYRSREKYPGLPHHFKAGNLNFGLRETLTTKGEEGEFVAALDADMIPQPEWLRAILPHMLIDQGCGLACPPQLFYNIPPNDPLYQGMSFFAHVAEPIKDALGVAWCTGSGYVVRRCALDSIGDIPVGTVAEDVLCSTLLLGQGWRTAYIHEGLQYGQVPGDFGGHIKQRTRWTVGTMQTTLRLRFSLWGSEIRRLTFPQRASGFMYSIISLFSVFTVISLFAIPGVLISGGRMVAYATEDQLRWLIRSCFLAFAVNRLCELSMYLPSGYRDGQRSTRAMLWMAPYHTITLLRVFVLPSWLGGQTTSFKPTGSLSSALNERSSRERAPLFRRLKVILWNYLGGFHLFYIIFVLAAVIISSVRCGNRPTLDDKLIYLLTHAFWVPVTWLVSVSAAWTPIIYALNPPTMPDTEDLLKRDPSTNVAYPRESSKLVKNKVSNVYFEFQYTLQTLYTTALFIGSWIY</sequence>
<reference evidence="9 10" key="1">
    <citation type="submission" date="2024-09" db="EMBL/GenBank/DDBJ databases">
        <title>Rethinking Asexuality: The Enigmatic Case of Functional Sexual Genes in Lepraria (Stereocaulaceae).</title>
        <authorList>
            <person name="Doellman M."/>
            <person name="Sun Y."/>
            <person name="Barcenas-Pena A."/>
            <person name="Lumbsch H.T."/>
            <person name="Grewe F."/>
        </authorList>
    </citation>
    <scope>NUCLEOTIDE SEQUENCE [LARGE SCALE GENOMIC DNA]</scope>
    <source>
        <strain evidence="9 10">Mercado 3170</strain>
    </source>
</reference>
<evidence type="ECO:0000256" key="1">
    <source>
        <dbReference type="ARBA" id="ARBA00004141"/>
    </source>
</evidence>
<evidence type="ECO:0000259" key="8">
    <source>
        <dbReference type="Pfam" id="PF13632"/>
    </source>
</evidence>
<comment type="subcellular location">
    <subcellularLocation>
        <location evidence="1">Membrane</location>
        <topology evidence="1">Multi-pass membrane protein</topology>
    </subcellularLocation>
</comment>
<organism evidence="9 10">
    <name type="scientific">Stereocaulon virgatum</name>
    <dbReference type="NCBI Taxonomy" id="373712"/>
    <lineage>
        <taxon>Eukaryota</taxon>
        <taxon>Fungi</taxon>
        <taxon>Dikarya</taxon>
        <taxon>Ascomycota</taxon>
        <taxon>Pezizomycotina</taxon>
        <taxon>Lecanoromycetes</taxon>
        <taxon>OSLEUM clade</taxon>
        <taxon>Lecanoromycetidae</taxon>
        <taxon>Lecanorales</taxon>
        <taxon>Lecanorineae</taxon>
        <taxon>Stereocaulaceae</taxon>
        <taxon>Stereocaulon</taxon>
    </lineage>
</organism>
<evidence type="ECO:0000256" key="2">
    <source>
        <dbReference type="ARBA" id="ARBA00022676"/>
    </source>
</evidence>
<feature type="transmembrane region" description="Helical" evidence="7">
    <location>
        <begin position="619"/>
        <end position="641"/>
    </location>
</feature>
<feature type="transmembrane region" description="Helical" evidence="7">
    <location>
        <begin position="450"/>
        <end position="471"/>
    </location>
</feature>
<dbReference type="PANTHER" id="PTHR43867:SF2">
    <property type="entry name" value="CELLULOSE SYNTHASE CATALYTIC SUBUNIT A [UDP-FORMING]"/>
    <property type="match status" value="1"/>
</dbReference>
<dbReference type="PANTHER" id="PTHR43867">
    <property type="entry name" value="CELLULOSE SYNTHASE CATALYTIC SUBUNIT A [UDP-FORMING]"/>
    <property type="match status" value="1"/>
</dbReference>
<evidence type="ECO:0000313" key="9">
    <source>
        <dbReference type="EMBL" id="KAL2044904.1"/>
    </source>
</evidence>
<dbReference type="Proteomes" id="UP001590950">
    <property type="component" value="Unassembled WGS sequence"/>
</dbReference>
<keyword evidence="5 7" id="KW-1133">Transmembrane helix</keyword>
<keyword evidence="10" id="KW-1185">Reference proteome</keyword>
<dbReference type="EMBL" id="JBEFKJ010000008">
    <property type="protein sequence ID" value="KAL2044904.1"/>
    <property type="molecule type" value="Genomic_DNA"/>
</dbReference>
<dbReference type="SUPFAM" id="SSF53448">
    <property type="entry name" value="Nucleotide-diphospho-sugar transferases"/>
    <property type="match status" value="1"/>
</dbReference>
<dbReference type="CDD" id="cd06421">
    <property type="entry name" value="CESA_CelA_like"/>
    <property type="match status" value="1"/>
</dbReference>
<protein>
    <recommendedName>
        <fullName evidence="8">Glycosyltransferase 2-like domain-containing protein</fullName>
    </recommendedName>
</protein>
<feature type="domain" description="Glycosyltransferase 2-like" evidence="8">
    <location>
        <begin position="285"/>
        <end position="468"/>
    </location>
</feature>